<keyword evidence="3" id="KW-1185">Reference proteome</keyword>
<feature type="transmembrane region" description="Helical" evidence="1">
    <location>
        <begin position="9"/>
        <end position="29"/>
    </location>
</feature>
<dbReference type="AlphaFoldDB" id="A0A8T4HBN3"/>
<evidence type="ECO:0000313" key="2">
    <source>
        <dbReference type="EMBL" id="MBP3943685.1"/>
    </source>
</evidence>
<feature type="transmembrane region" description="Helical" evidence="1">
    <location>
        <begin position="41"/>
        <end position="66"/>
    </location>
</feature>
<protein>
    <submittedName>
        <fullName evidence="2">DUF2798 domain-containing protein</fullName>
    </submittedName>
</protein>
<accession>A0A8T4HBN3</accession>
<feature type="transmembrane region" description="Helical" evidence="1">
    <location>
        <begin position="115"/>
        <end position="136"/>
    </location>
</feature>
<feature type="transmembrane region" description="Helical" evidence="1">
    <location>
        <begin position="87"/>
        <end position="109"/>
    </location>
</feature>
<dbReference type="RefSeq" id="WP_353547186.1">
    <property type="nucleotide sequence ID" value="NZ_JAGKSB010000009.1"/>
</dbReference>
<keyword evidence="1" id="KW-1133">Transmembrane helix</keyword>
<evidence type="ECO:0000256" key="1">
    <source>
        <dbReference type="SAM" id="Phobius"/>
    </source>
</evidence>
<organism evidence="2 3">
    <name type="scientific">Rhinopithecimicrobium faecis</name>
    <dbReference type="NCBI Taxonomy" id="2820698"/>
    <lineage>
        <taxon>Bacteria</taxon>
        <taxon>Pseudomonadati</taxon>
        <taxon>Bacteroidota</taxon>
        <taxon>Sphingobacteriia</taxon>
        <taxon>Sphingobacteriales</taxon>
        <taxon>Sphingobacteriaceae</taxon>
        <taxon>Rhinopithecimicrobium</taxon>
    </lineage>
</organism>
<dbReference type="EMBL" id="JAGKSB010000009">
    <property type="protein sequence ID" value="MBP3943685.1"/>
    <property type="molecule type" value="Genomic_DNA"/>
</dbReference>
<dbReference type="Pfam" id="PF11391">
    <property type="entry name" value="DUF2798"/>
    <property type="match status" value="2"/>
</dbReference>
<reference evidence="2" key="1">
    <citation type="submission" date="2021-03" db="EMBL/GenBank/DDBJ databases">
        <authorList>
            <person name="Lu T."/>
            <person name="Wang Q."/>
            <person name="Han X."/>
        </authorList>
    </citation>
    <scope>NUCLEOTIDE SEQUENCE</scope>
    <source>
        <strain evidence="2">WQ 2009</strain>
    </source>
</reference>
<proteinExistence type="predicted"/>
<keyword evidence="1" id="KW-0812">Transmembrane</keyword>
<comment type="caution">
    <text evidence="2">The sequence shown here is derived from an EMBL/GenBank/DDBJ whole genome shotgun (WGS) entry which is preliminary data.</text>
</comment>
<gene>
    <name evidence="2" type="ORF">J5U18_08940</name>
</gene>
<dbReference type="Proteomes" id="UP000679691">
    <property type="component" value="Unassembled WGS sequence"/>
</dbReference>
<evidence type="ECO:0000313" key="3">
    <source>
        <dbReference type="Proteomes" id="UP000679691"/>
    </source>
</evidence>
<name>A0A8T4HBN3_9SPHI</name>
<dbReference type="InterPro" id="IPR021529">
    <property type="entry name" value="DUF2798"/>
</dbReference>
<keyword evidence="1" id="KW-0472">Membrane</keyword>
<sequence length="157" mass="17276">MPINKKEKLVYTFLMVIFMAGAMTTYNVLLAEGFSAQSIQHAWLIFPVMFTIAFIIEWFIVAPIAFRAVGKLVKATDSEAKKGLTTALCFVLGMASLMSLVGTIIFGGFTANIPLLWFKAFCVNFPVAFILQVAIARPLIGSLFRSLFPIGTIVEVK</sequence>